<evidence type="ECO:0000256" key="2">
    <source>
        <dbReference type="ARBA" id="ARBA00006683"/>
    </source>
</evidence>
<dbReference type="Pfam" id="PF13807">
    <property type="entry name" value="GNVR"/>
    <property type="match status" value="1"/>
</dbReference>
<organism evidence="13 14">
    <name type="scientific">Microbacterium gallinarum</name>
    <dbReference type="NCBI Taxonomy" id="2762209"/>
    <lineage>
        <taxon>Bacteria</taxon>
        <taxon>Bacillati</taxon>
        <taxon>Actinomycetota</taxon>
        <taxon>Actinomycetes</taxon>
        <taxon>Micrococcales</taxon>
        <taxon>Microbacteriaceae</taxon>
        <taxon>Microbacterium</taxon>
    </lineage>
</organism>
<dbReference type="NCBIfam" id="TIGR01007">
    <property type="entry name" value="eps_fam"/>
    <property type="match status" value="1"/>
</dbReference>
<evidence type="ECO:0000259" key="11">
    <source>
        <dbReference type="Pfam" id="PF02706"/>
    </source>
</evidence>
<dbReference type="EMBL" id="JACSPM010000002">
    <property type="protein sequence ID" value="MBD8023752.1"/>
    <property type="molecule type" value="Genomic_DNA"/>
</dbReference>
<dbReference type="EC" id="2.7.10.2" evidence="13"/>
<evidence type="ECO:0000256" key="5">
    <source>
        <dbReference type="ARBA" id="ARBA00022741"/>
    </source>
</evidence>
<keyword evidence="4 10" id="KW-0812">Transmembrane</keyword>
<evidence type="ECO:0000256" key="6">
    <source>
        <dbReference type="ARBA" id="ARBA00022840"/>
    </source>
</evidence>
<keyword evidence="13" id="KW-0808">Transferase</keyword>
<reference evidence="13 14" key="1">
    <citation type="submission" date="2020-08" db="EMBL/GenBank/DDBJ databases">
        <title>A Genomic Blueprint of the Chicken Gut Microbiome.</title>
        <authorList>
            <person name="Gilroy R."/>
            <person name="Ravi A."/>
            <person name="Getino M."/>
            <person name="Pursley I."/>
            <person name="Horton D.L."/>
            <person name="Alikhan N.-F."/>
            <person name="Baker D."/>
            <person name="Gharbi K."/>
            <person name="Hall N."/>
            <person name="Watson M."/>
            <person name="Adriaenssens E.M."/>
            <person name="Foster-Nyarko E."/>
            <person name="Jarju S."/>
            <person name="Secka A."/>
            <person name="Antonio M."/>
            <person name="Oren A."/>
            <person name="Chaudhuri R."/>
            <person name="La Ragione R.M."/>
            <person name="Hildebrand F."/>
            <person name="Pallen M.J."/>
        </authorList>
    </citation>
    <scope>NUCLEOTIDE SEQUENCE [LARGE SCALE GENOMIC DNA]</scope>
    <source>
        <strain evidence="13 14">Sa1CUA4</strain>
    </source>
</reference>
<accession>A0ABR8X3J4</accession>
<feature type="domain" description="Polysaccharide chain length determinant N-terminal" evidence="11">
    <location>
        <begin position="2"/>
        <end position="90"/>
    </location>
</feature>
<dbReference type="GO" id="GO:0004715">
    <property type="term" value="F:non-membrane spanning protein tyrosine kinase activity"/>
    <property type="evidence" value="ECO:0007669"/>
    <property type="project" value="UniProtKB-EC"/>
</dbReference>
<dbReference type="PANTHER" id="PTHR32309:SF13">
    <property type="entry name" value="FERRIC ENTEROBACTIN TRANSPORT PROTEIN FEPE"/>
    <property type="match status" value="1"/>
</dbReference>
<name>A0ABR8X3J4_9MICO</name>
<evidence type="ECO:0000256" key="10">
    <source>
        <dbReference type="SAM" id="Phobius"/>
    </source>
</evidence>
<dbReference type="CDD" id="cd05387">
    <property type="entry name" value="BY-kinase"/>
    <property type="match status" value="1"/>
</dbReference>
<protein>
    <submittedName>
        <fullName evidence="13">Polysaccharide biosynthesis tyrosine autokinase</fullName>
        <ecNumber evidence="13">2.7.10.2</ecNumber>
    </submittedName>
</protein>
<keyword evidence="6" id="KW-0067">ATP-binding</keyword>
<evidence type="ECO:0000256" key="9">
    <source>
        <dbReference type="SAM" id="MobiDB-lite"/>
    </source>
</evidence>
<dbReference type="InterPro" id="IPR005702">
    <property type="entry name" value="Wzc-like_C"/>
</dbReference>
<keyword evidence="3" id="KW-1003">Cell membrane</keyword>
<evidence type="ECO:0000313" key="13">
    <source>
        <dbReference type="EMBL" id="MBD8023752.1"/>
    </source>
</evidence>
<evidence type="ECO:0000313" key="14">
    <source>
        <dbReference type="Proteomes" id="UP000602532"/>
    </source>
</evidence>
<feature type="region of interest" description="Disordered" evidence="9">
    <location>
        <begin position="454"/>
        <end position="482"/>
    </location>
</feature>
<proteinExistence type="inferred from homology"/>
<dbReference type="RefSeq" id="WP_191766062.1">
    <property type="nucleotide sequence ID" value="NZ_JACSPM010000002.1"/>
</dbReference>
<sequence>MELRDYIRILHKNWIIILVLTVLGAAAGAAYSFAQTPKYQATTQLYVSVRSEGAATGDLVQGTTFARQIVASYVDVVNTALVLDPVIAELGLDTTATALSSQITASTPLNTVMIDITATDTDPEQAAAIADATAASLATAVQTTLEVPASADAASPVQVRTVQPAVVPSTPSSPNTMLNIALGTLLGLALGIGIGVLRTVLDTRVRTLHDIEQLTTAPLLGGIAYDPGAQKRPLIVHADPRSPRAESFRSLRTNLQFLNIEGGPRSFVVSSAGPGEGKSTTTANLAIALAETGARVALVDGDLRLPRVADYMGIEGGVGLTDVLIGRVELADALQKWGRGQLFVLTSGPIPPNPSELLGSVAMDHVLASLTEHFDYVIIDAPPLLLVTDAAVLSKKTRGVILAAASGKTRKHDLTGAIRSLETAGGQLLGLVVTMLPTRGPDSYGYAAYTYGATHETDGSKKPGGKRKGKKSSSANRAKVKA</sequence>
<keyword evidence="5" id="KW-0547">Nucleotide-binding</keyword>
<comment type="caution">
    <text evidence="13">The sequence shown here is derived from an EMBL/GenBank/DDBJ whole genome shotgun (WGS) entry which is preliminary data.</text>
</comment>
<dbReference type="Pfam" id="PF10609">
    <property type="entry name" value="ParA"/>
    <property type="match status" value="1"/>
</dbReference>
<comment type="similarity">
    <text evidence="2">Belongs to the CpsC/CapA family.</text>
</comment>
<keyword evidence="14" id="KW-1185">Reference proteome</keyword>
<gene>
    <name evidence="13" type="ORF">H9622_09125</name>
</gene>
<evidence type="ECO:0000256" key="3">
    <source>
        <dbReference type="ARBA" id="ARBA00022475"/>
    </source>
</evidence>
<dbReference type="Pfam" id="PF02706">
    <property type="entry name" value="Wzz"/>
    <property type="match status" value="1"/>
</dbReference>
<feature type="transmembrane region" description="Helical" evidence="10">
    <location>
        <begin position="177"/>
        <end position="197"/>
    </location>
</feature>
<dbReference type="Gene3D" id="3.40.50.300">
    <property type="entry name" value="P-loop containing nucleotide triphosphate hydrolases"/>
    <property type="match status" value="1"/>
</dbReference>
<dbReference type="InterPro" id="IPR050445">
    <property type="entry name" value="Bact_polysacc_biosynth/exp"/>
</dbReference>
<dbReference type="SUPFAM" id="SSF52540">
    <property type="entry name" value="P-loop containing nucleoside triphosphate hydrolases"/>
    <property type="match status" value="1"/>
</dbReference>
<feature type="domain" description="Tyrosine-protein kinase G-rich" evidence="12">
    <location>
        <begin position="153"/>
        <end position="199"/>
    </location>
</feature>
<evidence type="ECO:0000256" key="4">
    <source>
        <dbReference type="ARBA" id="ARBA00022692"/>
    </source>
</evidence>
<keyword evidence="8 10" id="KW-0472">Membrane</keyword>
<dbReference type="InterPro" id="IPR032807">
    <property type="entry name" value="GNVR"/>
</dbReference>
<dbReference type="InterPro" id="IPR027417">
    <property type="entry name" value="P-loop_NTPase"/>
</dbReference>
<evidence type="ECO:0000256" key="1">
    <source>
        <dbReference type="ARBA" id="ARBA00004651"/>
    </source>
</evidence>
<evidence type="ECO:0000259" key="12">
    <source>
        <dbReference type="Pfam" id="PF13807"/>
    </source>
</evidence>
<dbReference type="PANTHER" id="PTHR32309">
    <property type="entry name" value="TYROSINE-PROTEIN KINASE"/>
    <property type="match status" value="1"/>
</dbReference>
<comment type="subcellular location">
    <subcellularLocation>
        <location evidence="1">Cell membrane</location>
        <topology evidence="1">Multi-pass membrane protein</topology>
    </subcellularLocation>
</comment>
<dbReference type="Proteomes" id="UP000602532">
    <property type="component" value="Unassembled WGS sequence"/>
</dbReference>
<dbReference type="InterPro" id="IPR003856">
    <property type="entry name" value="LPS_length_determ_N"/>
</dbReference>
<evidence type="ECO:0000256" key="8">
    <source>
        <dbReference type="ARBA" id="ARBA00023136"/>
    </source>
</evidence>
<dbReference type="InterPro" id="IPR033756">
    <property type="entry name" value="YlxH/NBP35"/>
</dbReference>
<evidence type="ECO:0000256" key="7">
    <source>
        <dbReference type="ARBA" id="ARBA00022989"/>
    </source>
</evidence>
<keyword evidence="7 10" id="KW-1133">Transmembrane helix</keyword>